<evidence type="ECO:0000313" key="1">
    <source>
        <dbReference type="EMBL" id="CDQ01398.1"/>
    </source>
</evidence>
<accession>A0A0J9Y3B1</accession>
<organism evidence="1">
    <name type="scientific">Brugia malayi</name>
    <name type="common">Filarial nematode worm</name>
    <dbReference type="NCBI Taxonomy" id="6279"/>
    <lineage>
        <taxon>Eukaryota</taxon>
        <taxon>Metazoa</taxon>
        <taxon>Ecdysozoa</taxon>
        <taxon>Nematoda</taxon>
        <taxon>Chromadorea</taxon>
        <taxon>Rhabditida</taxon>
        <taxon>Spirurina</taxon>
        <taxon>Spiruromorpha</taxon>
        <taxon>Filarioidea</taxon>
        <taxon>Onchocercidae</taxon>
        <taxon>Brugia</taxon>
    </lineage>
</organism>
<sequence>EDQQNGLILCIPYYNDFHRLIESSTPNFIKVTSFKRIKVVTQKNVSLLE</sequence>
<dbReference type="EMBL" id="LN857381">
    <property type="protein sequence ID" value="CDQ01398.1"/>
    <property type="molecule type" value="Genomic_DNA"/>
</dbReference>
<reference evidence="1" key="1">
    <citation type="journal article" date="2007" name="Science">
        <title>Draft genome of the filarial nematode parasite Brugia malayi.</title>
        <authorList>
            <person name="Ghedin E."/>
            <person name="Wang S."/>
            <person name="Spiro D."/>
            <person name="Caler E."/>
            <person name="Zhao Q."/>
            <person name="Crabtree J."/>
            <person name="Allen J.E."/>
            <person name="Delcher A.L."/>
            <person name="Guiliano D.B."/>
            <person name="Miranda-Saavedra D."/>
            <person name="Angiuoli S.V."/>
            <person name="Creasy T."/>
            <person name="Amedeo P."/>
            <person name="Haas B."/>
            <person name="El-Sayed N.M."/>
            <person name="Wortman J.R."/>
            <person name="Feldblyum T."/>
            <person name="Tallon L."/>
            <person name="Schatz M."/>
            <person name="Shumway M."/>
            <person name="Koo H."/>
            <person name="Salzberg S.L."/>
            <person name="Schobel S."/>
            <person name="Pertea M."/>
            <person name="Pop M."/>
            <person name="White O."/>
            <person name="Barton G.J."/>
            <person name="Carlow C.K."/>
            <person name="Crawford M.J."/>
            <person name="Daub J."/>
            <person name="Dimmic M.W."/>
            <person name="Estes C.F."/>
            <person name="Foster J.M."/>
            <person name="Ganatra M."/>
            <person name="Gregory W.F."/>
            <person name="Johnson N.M."/>
            <person name="Jin J."/>
            <person name="Komuniecki R."/>
            <person name="Korf I."/>
            <person name="Kumar S."/>
            <person name="Laney S."/>
            <person name="Li B.W."/>
            <person name="Li W."/>
            <person name="Lindblom T.H."/>
            <person name="Lustigman S."/>
            <person name="Ma D."/>
            <person name="Maina C.V."/>
            <person name="Martin D.M."/>
            <person name="McCarter J.P."/>
            <person name="McReynolds L."/>
            <person name="Mitreva M."/>
            <person name="Nutman T.B."/>
            <person name="Parkinson J."/>
            <person name="Peregrin-Alvarez J.M."/>
            <person name="Poole C."/>
            <person name="Ren Q."/>
            <person name="Saunders L."/>
            <person name="Sluder A.E."/>
            <person name="Smith K."/>
            <person name="Stanke M."/>
            <person name="Unnasch T.R."/>
            <person name="Ware J."/>
            <person name="Wei A.D."/>
            <person name="Weil G."/>
            <person name="Williams D.J."/>
            <person name="Zhang Y."/>
            <person name="Williams S.A."/>
            <person name="Fraser-Liggett C."/>
            <person name="Slatko B."/>
            <person name="Blaxter M.L."/>
            <person name="Scott A.L."/>
        </authorList>
    </citation>
    <scope>NUCLEOTIDE SEQUENCE</scope>
    <source>
        <strain evidence="1">FR3</strain>
    </source>
</reference>
<name>A0A0J9Y3B1_BRUMA</name>
<proteinExistence type="predicted"/>
<feature type="non-terminal residue" evidence="1">
    <location>
        <position position="1"/>
    </location>
</feature>
<reference evidence="1" key="2">
    <citation type="submission" date="2012-12" db="EMBL/GenBank/DDBJ databases">
        <authorList>
            <person name="Gao Y.W."/>
            <person name="Fan S.T."/>
            <person name="Sun H.T."/>
            <person name="Wang Z."/>
            <person name="Gao X.L."/>
            <person name="Li Y.G."/>
            <person name="Wang T.C."/>
            <person name="Zhang K."/>
            <person name="Xu W.W."/>
            <person name="Yu Z.J."/>
            <person name="Xia X.Z."/>
        </authorList>
    </citation>
    <scope>NUCLEOTIDE SEQUENCE</scope>
    <source>
        <strain evidence="1">FR3</strain>
    </source>
</reference>
<dbReference type="AlphaFoldDB" id="A0A0J9Y3B1"/>
<gene>
    <name evidence="1" type="primary">Bm744</name>
    <name evidence="1" type="ORF">BM_Bm744</name>
</gene>
<protein>
    <submittedName>
        <fullName evidence="1">Bm744</fullName>
    </submittedName>
</protein>